<dbReference type="Proteomes" id="UP000188268">
    <property type="component" value="Unassembled WGS sequence"/>
</dbReference>
<accession>A0A1R3J188</accession>
<name>A0A1R3J188_COCAP</name>
<proteinExistence type="predicted"/>
<keyword evidence="3" id="KW-1185">Reference proteome</keyword>
<sequence>MMDDIDIGILREIQRKLFLRQLELRLDCVFDRAISNFQRKLNQGLKELSNARVAVRDDAPVTREIEVSSLDKEGITVATNINGEAATFTQLQLPPNVSPLKPELLEPIGESPLEEPNLATKEEQSESIKSGDFIDDAIPATDTKLLMPPAATLVPIESSNAFLLEGPKLSTGLVVEPHFVLNISTQKSTSAWDS</sequence>
<evidence type="ECO:0000313" key="2">
    <source>
        <dbReference type="EMBL" id="OMO88598.1"/>
    </source>
</evidence>
<comment type="caution">
    <text evidence="2">The sequence shown here is derived from an EMBL/GenBank/DDBJ whole genome shotgun (WGS) entry which is preliminary data.</text>
</comment>
<reference evidence="2 3" key="1">
    <citation type="submission" date="2013-09" db="EMBL/GenBank/DDBJ databases">
        <title>Corchorus capsularis genome sequencing.</title>
        <authorList>
            <person name="Alam M."/>
            <person name="Haque M.S."/>
            <person name="Islam M.S."/>
            <person name="Emdad E.M."/>
            <person name="Islam M.M."/>
            <person name="Ahmed B."/>
            <person name="Halim A."/>
            <person name="Hossen Q.M.M."/>
            <person name="Hossain M.Z."/>
            <person name="Ahmed R."/>
            <person name="Khan M.M."/>
            <person name="Islam R."/>
            <person name="Rashid M.M."/>
            <person name="Khan S.A."/>
            <person name="Rahman M.S."/>
            <person name="Alam M."/>
        </authorList>
    </citation>
    <scope>NUCLEOTIDE SEQUENCE [LARGE SCALE GENOMIC DNA]</scope>
    <source>
        <strain evidence="3">cv. CVL-1</strain>
        <tissue evidence="2">Whole seedling</tissue>
    </source>
</reference>
<feature type="region of interest" description="Disordered" evidence="1">
    <location>
        <begin position="107"/>
        <end position="126"/>
    </location>
</feature>
<evidence type="ECO:0000313" key="3">
    <source>
        <dbReference type="Proteomes" id="UP000188268"/>
    </source>
</evidence>
<organism evidence="2 3">
    <name type="scientific">Corchorus capsularis</name>
    <name type="common">Jute</name>
    <dbReference type="NCBI Taxonomy" id="210143"/>
    <lineage>
        <taxon>Eukaryota</taxon>
        <taxon>Viridiplantae</taxon>
        <taxon>Streptophyta</taxon>
        <taxon>Embryophyta</taxon>
        <taxon>Tracheophyta</taxon>
        <taxon>Spermatophyta</taxon>
        <taxon>Magnoliopsida</taxon>
        <taxon>eudicotyledons</taxon>
        <taxon>Gunneridae</taxon>
        <taxon>Pentapetalae</taxon>
        <taxon>rosids</taxon>
        <taxon>malvids</taxon>
        <taxon>Malvales</taxon>
        <taxon>Malvaceae</taxon>
        <taxon>Grewioideae</taxon>
        <taxon>Apeibeae</taxon>
        <taxon>Corchorus</taxon>
    </lineage>
</organism>
<protein>
    <submittedName>
        <fullName evidence="2">Uncharacterized protein</fullName>
    </submittedName>
</protein>
<dbReference type="AlphaFoldDB" id="A0A1R3J188"/>
<dbReference type="OrthoDB" id="10433617at2759"/>
<dbReference type="EMBL" id="AWWV01008963">
    <property type="protein sequence ID" value="OMO88598.1"/>
    <property type="molecule type" value="Genomic_DNA"/>
</dbReference>
<evidence type="ECO:0000256" key="1">
    <source>
        <dbReference type="SAM" id="MobiDB-lite"/>
    </source>
</evidence>
<dbReference type="Gramene" id="OMO88598">
    <property type="protein sequence ID" value="OMO88598"/>
    <property type="gene ID" value="CCACVL1_08298"/>
</dbReference>
<gene>
    <name evidence="2" type="ORF">CCACVL1_08298</name>
</gene>